<evidence type="ECO:0000256" key="4">
    <source>
        <dbReference type="ARBA" id="ARBA00022692"/>
    </source>
</evidence>
<keyword evidence="8" id="KW-0969">Cilium</keyword>
<proteinExistence type="inferred from homology"/>
<dbReference type="Pfam" id="PF01311">
    <property type="entry name" value="Bac_export_1"/>
    <property type="match status" value="1"/>
</dbReference>
<dbReference type="InterPro" id="IPR006304">
    <property type="entry name" value="T3SS_SpaR/YscT"/>
</dbReference>
<evidence type="ECO:0000313" key="8">
    <source>
        <dbReference type="EMBL" id="CRL63844.1"/>
    </source>
</evidence>
<dbReference type="PRINTS" id="PR00953">
    <property type="entry name" value="TYPE3IMRPROT"/>
</dbReference>
<keyword evidence="8" id="KW-0282">Flagellum</keyword>
<feature type="transmembrane region" description="Helical" evidence="7">
    <location>
        <begin position="179"/>
        <end position="204"/>
    </location>
</feature>
<protein>
    <submittedName>
        <fullName evidence="8">Flagellar biosynthesis protein FliR</fullName>
    </submittedName>
</protein>
<dbReference type="InterPro" id="IPR002010">
    <property type="entry name" value="T3SS_IM_R"/>
</dbReference>
<dbReference type="RefSeq" id="WP_072064439.1">
    <property type="nucleotide sequence ID" value="NZ_CVRY01000005.1"/>
</dbReference>
<name>A0A0G4QE13_9GAMM</name>
<evidence type="ECO:0000256" key="2">
    <source>
        <dbReference type="ARBA" id="ARBA00009772"/>
    </source>
</evidence>
<organism evidence="8 9">
    <name type="scientific">Proteus penneri</name>
    <dbReference type="NCBI Taxonomy" id="102862"/>
    <lineage>
        <taxon>Bacteria</taxon>
        <taxon>Pseudomonadati</taxon>
        <taxon>Pseudomonadota</taxon>
        <taxon>Gammaproteobacteria</taxon>
        <taxon>Enterobacterales</taxon>
        <taxon>Morganellaceae</taxon>
        <taxon>Proteus</taxon>
    </lineage>
</organism>
<feature type="transmembrane region" description="Helical" evidence="7">
    <location>
        <begin position="210"/>
        <end position="230"/>
    </location>
</feature>
<accession>A0A0G4QE13</accession>
<keyword evidence="5 7" id="KW-1133">Transmembrane helix</keyword>
<dbReference type="NCBIfam" id="TIGR01401">
    <property type="entry name" value="fliR_like_III"/>
    <property type="match status" value="1"/>
</dbReference>
<sequence>MLILFGYLQVYLVDLLLLVARLFPVFMFIPFLNSRVLNSQLLKYIIVFYVAMGIKASIPITDNIRDSWGIILISELVIGILIGMLIATPFWIASAFGEFIDNQRGASIGDTINPTTGIESSEFASLTGLFCVAYFMNTGGLIILMDTLKDSYDVFPIGYFNQNIGYSFIGKWLTEMVRVAIVLVSPVLIIMFLSEVALGVYSLFCPQLNAFSLSLCIKGIIAFSALLLFFSSALTNELSEFFNNRYFYELFMRIYHG</sequence>
<dbReference type="GO" id="GO:0005886">
    <property type="term" value="C:plasma membrane"/>
    <property type="evidence" value="ECO:0007669"/>
    <property type="project" value="UniProtKB-SubCell"/>
</dbReference>
<dbReference type="EMBL" id="CVRY01000005">
    <property type="protein sequence ID" value="CRL63844.1"/>
    <property type="molecule type" value="Genomic_DNA"/>
</dbReference>
<feature type="transmembrane region" description="Helical" evidence="7">
    <location>
        <begin position="70"/>
        <end position="92"/>
    </location>
</feature>
<keyword evidence="3 7" id="KW-1003">Cell membrane</keyword>
<evidence type="ECO:0000256" key="7">
    <source>
        <dbReference type="RuleBase" id="RU362072"/>
    </source>
</evidence>
<comment type="similarity">
    <text evidence="2 7">Belongs to the FliR/MopE/SpaR family.</text>
</comment>
<gene>
    <name evidence="8" type="ORF">BN1804_02694</name>
</gene>
<feature type="transmembrane region" description="Helical" evidence="7">
    <location>
        <begin position="123"/>
        <end position="144"/>
    </location>
</feature>
<dbReference type="AlphaFoldDB" id="A0A0G4QE13"/>
<feature type="transmembrane region" description="Helical" evidence="7">
    <location>
        <begin position="7"/>
        <end position="29"/>
    </location>
</feature>
<evidence type="ECO:0000313" key="9">
    <source>
        <dbReference type="Proteomes" id="UP000183920"/>
    </source>
</evidence>
<dbReference type="PANTHER" id="PTHR30065">
    <property type="entry name" value="FLAGELLAR BIOSYNTHETIC PROTEIN FLIR"/>
    <property type="match status" value="1"/>
</dbReference>
<keyword evidence="4 7" id="KW-0812">Transmembrane</keyword>
<comment type="subcellular location">
    <subcellularLocation>
        <location evidence="1 7">Cell membrane</location>
        <topology evidence="1 7">Multi-pass membrane protein</topology>
    </subcellularLocation>
</comment>
<evidence type="ECO:0000256" key="3">
    <source>
        <dbReference type="ARBA" id="ARBA00022475"/>
    </source>
</evidence>
<reference evidence="9" key="1">
    <citation type="submission" date="2015-06" db="EMBL/GenBank/DDBJ databases">
        <authorList>
            <person name="Urmite Genomes"/>
        </authorList>
    </citation>
    <scope>NUCLEOTIDE SEQUENCE [LARGE SCALE GENOMIC DNA]</scope>
    <source>
        <strain evidence="9">CSUR P1867</strain>
    </source>
</reference>
<evidence type="ECO:0000256" key="6">
    <source>
        <dbReference type="ARBA" id="ARBA00023136"/>
    </source>
</evidence>
<dbReference type="PANTHER" id="PTHR30065:SF1">
    <property type="entry name" value="SURFACE PRESENTATION OF ANTIGENS PROTEIN SPAR"/>
    <property type="match status" value="1"/>
</dbReference>
<evidence type="ECO:0000256" key="5">
    <source>
        <dbReference type="ARBA" id="ARBA00022989"/>
    </source>
</evidence>
<keyword evidence="6 7" id="KW-0472">Membrane</keyword>
<evidence type="ECO:0000256" key="1">
    <source>
        <dbReference type="ARBA" id="ARBA00004651"/>
    </source>
</evidence>
<keyword evidence="8" id="KW-0966">Cell projection</keyword>
<feature type="transmembrane region" description="Helical" evidence="7">
    <location>
        <begin position="41"/>
        <end position="58"/>
    </location>
</feature>
<dbReference type="Proteomes" id="UP000183920">
    <property type="component" value="Unassembled WGS sequence"/>
</dbReference>
<dbReference type="GO" id="GO:0006605">
    <property type="term" value="P:protein targeting"/>
    <property type="evidence" value="ECO:0007669"/>
    <property type="project" value="UniProtKB-UniRule"/>
</dbReference>